<dbReference type="PROSITE" id="PS50850">
    <property type="entry name" value="MFS"/>
    <property type="match status" value="1"/>
</dbReference>
<feature type="transmembrane region" description="Helical" evidence="6">
    <location>
        <begin position="84"/>
        <end position="107"/>
    </location>
</feature>
<feature type="transmembrane region" description="Helical" evidence="6">
    <location>
        <begin position="248"/>
        <end position="268"/>
    </location>
</feature>
<dbReference type="FunFam" id="1.20.1250.20:FF:000018">
    <property type="entry name" value="MFS transporter permease"/>
    <property type="match status" value="1"/>
</dbReference>
<feature type="transmembrane region" description="Helical" evidence="6">
    <location>
        <begin position="113"/>
        <end position="136"/>
    </location>
</feature>
<evidence type="ECO:0000256" key="6">
    <source>
        <dbReference type="SAM" id="Phobius"/>
    </source>
</evidence>
<keyword evidence="4 6" id="KW-1133">Transmembrane helix</keyword>
<dbReference type="AlphaFoldDB" id="A0A852TGU4"/>
<reference evidence="9" key="2">
    <citation type="submission" date="2020-08" db="EMBL/GenBank/DDBJ databases">
        <title>The Agave Microbiome: Exploring the role of microbial communities in plant adaptations to desert environments.</title>
        <authorList>
            <person name="Partida-Martinez L.P."/>
        </authorList>
    </citation>
    <scope>NUCLEOTIDE SEQUENCE [LARGE SCALE GENOMIC DNA]</scope>
    <source>
        <strain evidence="9">AT2.8</strain>
    </source>
</reference>
<dbReference type="Proteomes" id="UP000548423">
    <property type="component" value="Unassembled WGS sequence"/>
</dbReference>
<dbReference type="InterPro" id="IPR020846">
    <property type="entry name" value="MFS_dom"/>
</dbReference>
<name>A0A852TGU4_9BACI</name>
<reference evidence="9" key="1">
    <citation type="submission" date="2020-07" db="EMBL/GenBank/DDBJ databases">
        <authorList>
            <person name="Partida-Martinez L."/>
            <person name="Huntemann M."/>
            <person name="Clum A."/>
            <person name="Wang J."/>
            <person name="Palaniappan K."/>
            <person name="Ritter S."/>
            <person name="Chen I.-M."/>
            <person name="Stamatis D."/>
            <person name="Reddy T."/>
            <person name="O'Malley R."/>
            <person name="Daum C."/>
            <person name="Shapiro N."/>
            <person name="Ivanova N."/>
            <person name="Kyrpides N."/>
            <person name="Woyke T."/>
        </authorList>
    </citation>
    <scope>NUCLEOTIDE SEQUENCE [LARGE SCALE GENOMIC DNA]</scope>
    <source>
        <strain evidence="9">AT2.8</strain>
    </source>
</reference>
<dbReference type="PANTHER" id="PTHR43791:SF100">
    <property type="entry name" value="SUGAR TRANSPORTER"/>
    <property type="match status" value="1"/>
</dbReference>
<dbReference type="CDD" id="cd17319">
    <property type="entry name" value="MFS_ExuT_GudP_like"/>
    <property type="match status" value="1"/>
</dbReference>
<feature type="transmembrane region" description="Helical" evidence="6">
    <location>
        <begin position="318"/>
        <end position="336"/>
    </location>
</feature>
<feature type="transmembrane region" description="Helical" evidence="6">
    <location>
        <begin position="148"/>
        <end position="168"/>
    </location>
</feature>
<sequence>MNQATAINTVERSTLKKTMRRILPFILILYVIAFLDRVNMGYAALEMNADLALTAEAFGLLSGLFFISYFLFEVPSNLILHKVGARLWIARIMITWGIVVVLTGFIQSAAHLYILRFLLGAAEAGFVPGIILYLTYWFRARERGKATALFFVALPLSALIGAPLSTWIMDTVTWGGLAGWRWMFILEGIPAVLLGIVVLFYLTDRPVNAKWLTEQEKTWLEDELVKERKLSAKLNKSSHLGMLMESKVWKLALFNIAGFVAVNALSYWMPTIIKSLSSSETTNLQIGWLAMIPSIIAIPSILFTGWNADRTGRHKLHLGACVSIAMIGFIGCAYVSSVPLMVLMLSITSAGLYGISGTFYAYITFFFSESTAPAGIALVSTLSSLGGFIGPMLMGIFDFKQAMFIIAGCLLVSLITLFTLRLAKNNQKDIVDTGAVEIPN</sequence>
<dbReference type="EMBL" id="JACCBX010000011">
    <property type="protein sequence ID" value="NYE08013.1"/>
    <property type="molecule type" value="Genomic_DNA"/>
</dbReference>
<organism evidence="8 9">
    <name type="scientific">Neobacillus niacini</name>
    <dbReference type="NCBI Taxonomy" id="86668"/>
    <lineage>
        <taxon>Bacteria</taxon>
        <taxon>Bacillati</taxon>
        <taxon>Bacillota</taxon>
        <taxon>Bacilli</taxon>
        <taxon>Bacillales</taxon>
        <taxon>Bacillaceae</taxon>
        <taxon>Neobacillus</taxon>
    </lineage>
</organism>
<evidence type="ECO:0000256" key="2">
    <source>
        <dbReference type="ARBA" id="ARBA00022448"/>
    </source>
</evidence>
<dbReference type="GO" id="GO:0005886">
    <property type="term" value="C:plasma membrane"/>
    <property type="evidence" value="ECO:0007669"/>
    <property type="project" value="UniProtKB-SubCell"/>
</dbReference>
<evidence type="ECO:0000256" key="4">
    <source>
        <dbReference type="ARBA" id="ARBA00022989"/>
    </source>
</evidence>
<feature type="transmembrane region" description="Helical" evidence="6">
    <location>
        <begin position="375"/>
        <end position="396"/>
    </location>
</feature>
<comment type="caution">
    <text evidence="8">The sequence shown here is derived from an EMBL/GenBank/DDBJ whole genome shotgun (WGS) entry which is preliminary data.</text>
</comment>
<evidence type="ECO:0000256" key="3">
    <source>
        <dbReference type="ARBA" id="ARBA00022692"/>
    </source>
</evidence>
<feature type="transmembrane region" description="Helical" evidence="6">
    <location>
        <begin position="288"/>
        <end position="306"/>
    </location>
</feature>
<keyword evidence="3 6" id="KW-0812">Transmembrane</keyword>
<dbReference type="InterPro" id="IPR011701">
    <property type="entry name" value="MFS"/>
</dbReference>
<keyword evidence="5 6" id="KW-0472">Membrane</keyword>
<feature type="transmembrane region" description="Helical" evidence="6">
    <location>
        <begin position="22"/>
        <end position="45"/>
    </location>
</feature>
<feature type="transmembrane region" description="Helical" evidence="6">
    <location>
        <begin position="180"/>
        <end position="202"/>
    </location>
</feature>
<dbReference type="SUPFAM" id="SSF103473">
    <property type="entry name" value="MFS general substrate transporter"/>
    <property type="match status" value="1"/>
</dbReference>
<dbReference type="InterPro" id="IPR036259">
    <property type="entry name" value="MFS_trans_sf"/>
</dbReference>
<dbReference type="Gene3D" id="1.20.1250.20">
    <property type="entry name" value="MFS general substrate transporter like domains"/>
    <property type="match status" value="2"/>
</dbReference>
<evidence type="ECO:0000313" key="9">
    <source>
        <dbReference type="Proteomes" id="UP000548423"/>
    </source>
</evidence>
<gene>
    <name evidence="8" type="ORF">F4694_004854</name>
</gene>
<comment type="subcellular location">
    <subcellularLocation>
        <location evidence="1">Cell membrane</location>
        <topology evidence="1">Multi-pass membrane protein</topology>
    </subcellularLocation>
</comment>
<keyword evidence="2" id="KW-0813">Transport</keyword>
<protein>
    <submittedName>
        <fullName evidence="8">ACS family tartrate transporter-like MFS transporter</fullName>
    </submittedName>
</protein>
<dbReference type="PANTHER" id="PTHR43791">
    <property type="entry name" value="PERMEASE-RELATED"/>
    <property type="match status" value="1"/>
</dbReference>
<dbReference type="GO" id="GO:0022857">
    <property type="term" value="F:transmembrane transporter activity"/>
    <property type="evidence" value="ECO:0007669"/>
    <property type="project" value="InterPro"/>
</dbReference>
<evidence type="ECO:0000313" key="8">
    <source>
        <dbReference type="EMBL" id="NYE08013.1"/>
    </source>
</evidence>
<feature type="transmembrane region" description="Helical" evidence="6">
    <location>
        <begin position="51"/>
        <end position="72"/>
    </location>
</feature>
<evidence type="ECO:0000256" key="5">
    <source>
        <dbReference type="ARBA" id="ARBA00023136"/>
    </source>
</evidence>
<dbReference type="Pfam" id="PF07690">
    <property type="entry name" value="MFS_1"/>
    <property type="match status" value="2"/>
</dbReference>
<feature type="transmembrane region" description="Helical" evidence="6">
    <location>
        <begin position="342"/>
        <end position="363"/>
    </location>
</feature>
<feature type="transmembrane region" description="Helical" evidence="6">
    <location>
        <begin position="402"/>
        <end position="420"/>
    </location>
</feature>
<evidence type="ECO:0000256" key="1">
    <source>
        <dbReference type="ARBA" id="ARBA00004651"/>
    </source>
</evidence>
<accession>A0A852TGU4</accession>
<proteinExistence type="predicted"/>
<feature type="domain" description="Major facilitator superfamily (MFS) profile" evidence="7">
    <location>
        <begin position="22"/>
        <end position="425"/>
    </location>
</feature>
<evidence type="ECO:0000259" key="7">
    <source>
        <dbReference type="PROSITE" id="PS50850"/>
    </source>
</evidence>